<dbReference type="AlphaFoldDB" id="A0A139AKQ7"/>
<protein>
    <submittedName>
        <fullName evidence="2">Uncharacterized protein</fullName>
    </submittedName>
</protein>
<dbReference type="Proteomes" id="UP000070544">
    <property type="component" value="Unassembled WGS sequence"/>
</dbReference>
<evidence type="ECO:0000313" key="3">
    <source>
        <dbReference type="Proteomes" id="UP000070544"/>
    </source>
</evidence>
<accession>A0A139AKQ7</accession>
<sequence>MQKLPHTKWRTARPGRKQVQLGTVGILLRIRPPRNSRQSRHHPLQPIPRDRPYHDILGSSRQPRHHPLQPIPRDRPYHGILGSSRRLLERRPKLHGACRRASAGRVYGEWILARNSSVPVFLVQGKKSVVEAMTVQSTFRIAFLLRTRNKLNIFKKYEGCDFEQSQISTHGSCSPPLRLLLHIPHSPISNQSFR</sequence>
<reference evidence="2 3" key="1">
    <citation type="journal article" date="2015" name="Genome Biol. Evol.">
        <title>Phylogenomic analyses indicate that early fungi evolved digesting cell walls of algal ancestors of land plants.</title>
        <authorList>
            <person name="Chang Y."/>
            <person name="Wang S."/>
            <person name="Sekimoto S."/>
            <person name="Aerts A.L."/>
            <person name="Choi C."/>
            <person name="Clum A."/>
            <person name="LaButti K.M."/>
            <person name="Lindquist E.A."/>
            <person name="Yee Ngan C."/>
            <person name="Ohm R.A."/>
            <person name="Salamov A.A."/>
            <person name="Grigoriev I.V."/>
            <person name="Spatafora J.W."/>
            <person name="Berbee M.L."/>
        </authorList>
    </citation>
    <scope>NUCLEOTIDE SEQUENCE [LARGE SCALE GENOMIC DNA]</scope>
    <source>
        <strain evidence="2 3">JEL478</strain>
    </source>
</reference>
<evidence type="ECO:0000313" key="2">
    <source>
        <dbReference type="EMBL" id="KXS17357.1"/>
    </source>
</evidence>
<dbReference type="EMBL" id="KQ965747">
    <property type="protein sequence ID" value="KXS17357.1"/>
    <property type="molecule type" value="Genomic_DNA"/>
</dbReference>
<keyword evidence="3" id="KW-1185">Reference proteome</keyword>
<gene>
    <name evidence="2" type="ORF">M427DRAFT_260047</name>
</gene>
<name>A0A139AKQ7_GONPJ</name>
<evidence type="ECO:0000256" key="1">
    <source>
        <dbReference type="SAM" id="MobiDB-lite"/>
    </source>
</evidence>
<organism evidence="2 3">
    <name type="scientific">Gonapodya prolifera (strain JEL478)</name>
    <name type="common">Monoblepharis prolifera</name>
    <dbReference type="NCBI Taxonomy" id="1344416"/>
    <lineage>
        <taxon>Eukaryota</taxon>
        <taxon>Fungi</taxon>
        <taxon>Fungi incertae sedis</taxon>
        <taxon>Chytridiomycota</taxon>
        <taxon>Chytridiomycota incertae sedis</taxon>
        <taxon>Monoblepharidomycetes</taxon>
        <taxon>Monoblepharidales</taxon>
        <taxon>Gonapodyaceae</taxon>
        <taxon>Gonapodya</taxon>
    </lineage>
</organism>
<feature type="compositionally biased region" description="Basic residues" evidence="1">
    <location>
        <begin position="31"/>
        <end position="43"/>
    </location>
</feature>
<proteinExistence type="predicted"/>
<feature type="region of interest" description="Disordered" evidence="1">
    <location>
        <begin position="30"/>
        <end position="76"/>
    </location>
</feature>